<dbReference type="InterPro" id="IPR002818">
    <property type="entry name" value="DJ-1/PfpI"/>
</dbReference>
<proteinExistence type="predicted"/>
<comment type="caution">
    <text evidence="2">The sequence shown here is derived from an EMBL/GenBank/DDBJ whole genome shotgun (WGS) entry which is preliminary data.</text>
</comment>
<evidence type="ECO:0000313" key="2">
    <source>
        <dbReference type="EMBL" id="CCI51381.1"/>
    </source>
</evidence>
<dbReference type="SUPFAM" id="SSF52317">
    <property type="entry name" value="Class I glutamine amidotransferase-like"/>
    <property type="match status" value="1"/>
</dbReference>
<dbReference type="Proteomes" id="UP000035720">
    <property type="component" value="Unassembled WGS sequence"/>
</dbReference>
<gene>
    <name evidence="2" type="ORF">BN13_100050</name>
</gene>
<dbReference type="Gene3D" id="3.40.50.880">
    <property type="match status" value="1"/>
</dbReference>
<evidence type="ECO:0000259" key="1">
    <source>
        <dbReference type="Pfam" id="PF01965"/>
    </source>
</evidence>
<dbReference type="InterPro" id="IPR029062">
    <property type="entry name" value="Class_I_gatase-like"/>
</dbReference>
<dbReference type="STRING" id="1193518.BN13_100050"/>
<reference evidence="2 3" key="1">
    <citation type="journal article" date="2013" name="ISME J.">
        <title>A metabolic model for members of the genus Tetrasphaera involved in enhanced biological phosphorus removal.</title>
        <authorList>
            <person name="Kristiansen R."/>
            <person name="Nguyen H.T.T."/>
            <person name="Saunders A.M."/>
            <person name="Nielsen J.L."/>
            <person name="Wimmer R."/>
            <person name="Le V.Q."/>
            <person name="McIlroy S.J."/>
            <person name="Petrovski S."/>
            <person name="Seviour R.J."/>
            <person name="Calteau A."/>
            <person name="Nielsen K.L."/>
            <person name="Nielsen P.H."/>
        </authorList>
    </citation>
    <scope>NUCLEOTIDE SEQUENCE [LARGE SCALE GENOMIC DNA]</scope>
    <source>
        <strain evidence="2 3">Ben 74</strain>
    </source>
</reference>
<dbReference type="OrthoDB" id="6003696at2"/>
<keyword evidence="3" id="KW-1185">Reference proteome</keyword>
<sequence>MGQVVLYAFDTMADWEYAYITTVLQMEARGGDDRYRLVVAGAGTEPVTTLGGLRVLPETTLDDLDESDVDLLLLPGGNTWLDGEHSAALALAGRLLDSDRQVAGICGATRALARAGLLEHRAHVVDADADEPDYPGRSARVHASIAHDGPLITAIGEAPLEFSRAVFMALDLDDQAGIDGWYASFKGVPDAR</sequence>
<organism evidence="2 3">
    <name type="scientific">Nostocoides jenkinsii Ben 74</name>
    <dbReference type="NCBI Taxonomy" id="1193518"/>
    <lineage>
        <taxon>Bacteria</taxon>
        <taxon>Bacillati</taxon>
        <taxon>Actinomycetota</taxon>
        <taxon>Actinomycetes</taxon>
        <taxon>Micrococcales</taxon>
        <taxon>Intrasporangiaceae</taxon>
        <taxon>Nostocoides</taxon>
    </lineage>
</organism>
<dbReference type="AlphaFoldDB" id="A0A077M2T6"/>
<dbReference type="RefSeq" id="WP_048544296.1">
    <property type="nucleotide sequence ID" value="NZ_HF571038.1"/>
</dbReference>
<protein>
    <submittedName>
        <fullName evidence="2">ThiJ/PfpI domain protein</fullName>
    </submittedName>
</protein>
<evidence type="ECO:0000313" key="3">
    <source>
        <dbReference type="Proteomes" id="UP000035720"/>
    </source>
</evidence>
<feature type="domain" description="DJ-1/PfpI" evidence="1">
    <location>
        <begin position="4"/>
        <end position="166"/>
    </location>
</feature>
<dbReference type="EMBL" id="CAJC01000002">
    <property type="protein sequence ID" value="CCI51381.1"/>
    <property type="molecule type" value="Genomic_DNA"/>
</dbReference>
<dbReference type="Pfam" id="PF01965">
    <property type="entry name" value="DJ-1_PfpI"/>
    <property type="match status" value="1"/>
</dbReference>
<name>A0A077M2T6_9MICO</name>
<accession>A0A077M2T6</accession>